<reference evidence="5" key="1">
    <citation type="journal article" date="2019" name="Int. J. Syst. Evol. Microbiol.">
        <title>The Global Catalogue of Microorganisms (GCM) 10K type strain sequencing project: providing services to taxonomists for standard genome sequencing and annotation.</title>
        <authorList>
            <consortium name="The Broad Institute Genomics Platform"/>
            <consortium name="The Broad Institute Genome Sequencing Center for Infectious Disease"/>
            <person name="Wu L."/>
            <person name="Ma J."/>
        </authorList>
    </citation>
    <scope>NUCLEOTIDE SEQUENCE [LARGE SCALE GENOMIC DNA]</scope>
    <source>
        <strain evidence="5">CGMCC 1.12766</strain>
    </source>
</reference>
<gene>
    <name evidence="4" type="ORF">GCM10007420_16760</name>
</gene>
<dbReference type="SUPFAM" id="SSF53474">
    <property type="entry name" value="alpha/beta-Hydrolases"/>
    <property type="match status" value="1"/>
</dbReference>
<feature type="signal peptide" evidence="2">
    <location>
        <begin position="1"/>
        <end position="22"/>
    </location>
</feature>
<name>A0ABQ1XRW0_9PROT</name>
<feature type="chain" id="PRO_5046613125" evidence="2">
    <location>
        <begin position="23"/>
        <end position="651"/>
    </location>
</feature>
<keyword evidence="2" id="KW-0732">Signal</keyword>
<evidence type="ECO:0000259" key="3">
    <source>
        <dbReference type="Pfam" id="PF00326"/>
    </source>
</evidence>
<dbReference type="PANTHER" id="PTHR42776:SF27">
    <property type="entry name" value="DIPEPTIDYL PEPTIDASE FAMILY MEMBER 6"/>
    <property type="match status" value="1"/>
</dbReference>
<sequence length="651" mass="71529">MIRFLTALCASLVGLATLGSAAAQSLDVSHFARLPAFSSPRLSPDGTEVAFLRAEEDLIVVGIASLTDGETRWISVGQQKARSVRWVADNVLLINVTQTNDFGSRRSNAYEFGAAFLVRTDEPNAPVSQLLVGESRVGVNTSLSSVLAVDWEAGEIYTAAYGVLGRNMRFSDIPLYLFAVDTLTGETRMVERGSGETRGWLFDEGGEPVVRVSVNRLGRNQWIELRQDDRWNEVWRSSRRTEMITPIGMAPEGNRAAVLVPGDTRELAWMDLETGEFSDPVLSDPQAEVGGALVDPYTNRIVSAYFTRDENSAHWFDEELEQYENMIAEALPDDEVGIFNWSRDRSVMLVATNDGAAAPDYYLFYPETMSLNFLATGYPALRGVELPDRQRYTYTARDGTDIPAFLTRPAGDGPMPLVILPHGGPASHEVSGFDWLAHGISSQGYLVLQPDFRGSTGYGRAWERAGDGEWGNGIMQHDLTDGVRALIEEGLADPDRVCIVGASYGGYATLAGVTFTPDLYQCGVAIAPVSDLSEMYTFAGGRRDPNNPVARYWMQAMANDEGRGRMRENSPALFADRVTANLLLIHGRDDTVVPLRQSEIMERAMRQAGKPVELIVVDGEDHWLSTFGGRMSTLVETVRFLDTHIGNGAQP</sequence>
<dbReference type="RefSeq" id="WP_188452131.1">
    <property type="nucleotide sequence ID" value="NZ_BMFS01000007.1"/>
</dbReference>
<dbReference type="InterPro" id="IPR029058">
    <property type="entry name" value="AB_hydrolase_fold"/>
</dbReference>
<evidence type="ECO:0000256" key="1">
    <source>
        <dbReference type="ARBA" id="ARBA00022801"/>
    </source>
</evidence>
<keyword evidence="5" id="KW-1185">Reference proteome</keyword>
<dbReference type="Gene3D" id="3.40.50.1820">
    <property type="entry name" value="alpha/beta hydrolase"/>
    <property type="match status" value="1"/>
</dbReference>
<evidence type="ECO:0000313" key="5">
    <source>
        <dbReference type="Proteomes" id="UP000648722"/>
    </source>
</evidence>
<dbReference type="SUPFAM" id="SSF82171">
    <property type="entry name" value="DPP6 N-terminal domain-like"/>
    <property type="match status" value="1"/>
</dbReference>
<dbReference type="Pfam" id="PF00326">
    <property type="entry name" value="Peptidase_S9"/>
    <property type="match status" value="1"/>
</dbReference>
<proteinExistence type="predicted"/>
<dbReference type="Proteomes" id="UP000648722">
    <property type="component" value="Unassembled WGS sequence"/>
</dbReference>
<evidence type="ECO:0000313" key="4">
    <source>
        <dbReference type="EMBL" id="GGH01357.1"/>
    </source>
</evidence>
<dbReference type="EMBL" id="BMFS01000007">
    <property type="protein sequence ID" value="GGH01357.1"/>
    <property type="molecule type" value="Genomic_DNA"/>
</dbReference>
<organism evidence="4 5">
    <name type="scientific">Glycocaulis albus</name>
    <dbReference type="NCBI Taxonomy" id="1382801"/>
    <lineage>
        <taxon>Bacteria</taxon>
        <taxon>Pseudomonadati</taxon>
        <taxon>Pseudomonadota</taxon>
        <taxon>Alphaproteobacteria</taxon>
        <taxon>Maricaulales</taxon>
        <taxon>Maricaulaceae</taxon>
        <taxon>Glycocaulis</taxon>
    </lineage>
</organism>
<dbReference type="PANTHER" id="PTHR42776">
    <property type="entry name" value="SERINE PEPTIDASE S9 FAMILY MEMBER"/>
    <property type="match status" value="1"/>
</dbReference>
<protein>
    <submittedName>
        <fullName evidence="4">Prolyl oligopeptidase</fullName>
    </submittedName>
</protein>
<evidence type="ECO:0000256" key="2">
    <source>
        <dbReference type="SAM" id="SignalP"/>
    </source>
</evidence>
<feature type="domain" description="Peptidase S9 prolyl oligopeptidase catalytic" evidence="3">
    <location>
        <begin position="433"/>
        <end position="647"/>
    </location>
</feature>
<keyword evidence="1" id="KW-0378">Hydrolase</keyword>
<comment type="caution">
    <text evidence="4">The sequence shown here is derived from an EMBL/GenBank/DDBJ whole genome shotgun (WGS) entry which is preliminary data.</text>
</comment>
<dbReference type="InterPro" id="IPR001375">
    <property type="entry name" value="Peptidase_S9_cat"/>
</dbReference>
<accession>A0ABQ1XRW0</accession>